<dbReference type="Pfam" id="PF07589">
    <property type="entry name" value="PEP-CTERM"/>
    <property type="match status" value="1"/>
</dbReference>
<feature type="chain" id="PRO_5021918683" evidence="2">
    <location>
        <begin position="21"/>
        <end position="228"/>
    </location>
</feature>
<dbReference type="NCBIfam" id="TIGR02595">
    <property type="entry name" value="PEP_CTERM"/>
    <property type="match status" value="1"/>
</dbReference>
<keyword evidence="2" id="KW-0732">Signal</keyword>
<dbReference type="InterPro" id="IPR013424">
    <property type="entry name" value="Ice-binding_C"/>
</dbReference>
<evidence type="ECO:0000313" key="5">
    <source>
        <dbReference type="Proteomes" id="UP000319383"/>
    </source>
</evidence>
<keyword evidence="1" id="KW-1133">Transmembrane helix</keyword>
<accession>A0A517ZMU4</accession>
<organism evidence="4 5">
    <name type="scientific">Symmachiella dynata</name>
    <dbReference type="NCBI Taxonomy" id="2527995"/>
    <lineage>
        <taxon>Bacteria</taxon>
        <taxon>Pseudomonadati</taxon>
        <taxon>Planctomycetota</taxon>
        <taxon>Planctomycetia</taxon>
        <taxon>Planctomycetales</taxon>
        <taxon>Planctomycetaceae</taxon>
        <taxon>Symmachiella</taxon>
    </lineage>
</organism>
<protein>
    <submittedName>
        <fullName evidence="4">PEP-CTERM motif protein</fullName>
    </submittedName>
</protein>
<sequence length="228" mass="23911" precursor="true">MKHLLLAGMVALGLVGNVEAGIIASTDFDGRTVSGATASNLTWTVNGVADPGSLTASDNLFDTPDAQNIFAVNKNFAPAGQWTVDIALNVGSSALQLDTVTLDAYILDRNGIFQPKNRDLDLRIDLLNGGILDSDSVNNIYPQNDNPPVQPQPVSFDLSGNILAANTNYILRITASNTPGSFGNNAGFDNLVVNGMVAVPEPSTFALLGIGGLALVGYGVRRRRQQAA</sequence>
<evidence type="ECO:0000313" key="4">
    <source>
        <dbReference type="EMBL" id="QDU43798.1"/>
    </source>
</evidence>
<feature type="transmembrane region" description="Helical" evidence="1">
    <location>
        <begin position="203"/>
        <end position="220"/>
    </location>
</feature>
<dbReference type="KEGG" id="sdyn:Mal52_22740"/>
<proteinExistence type="predicted"/>
<reference evidence="4 5" key="1">
    <citation type="submission" date="2019-02" db="EMBL/GenBank/DDBJ databases">
        <title>Deep-cultivation of Planctomycetes and their phenomic and genomic characterization uncovers novel biology.</title>
        <authorList>
            <person name="Wiegand S."/>
            <person name="Jogler M."/>
            <person name="Boedeker C."/>
            <person name="Pinto D."/>
            <person name="Vollmers J."/>
            <person name="Rivas-Marin E."/>
            <person name="Kohn T."/>
            <person name="Peeters S.H."/>
            <person name="Heuer A."/>
            <person name="Rast P."/>
            <person name="Oberbeckmann S."/>
            <person name="Bunk B."/>
            <person name="Jeske O."/>
            <person name="Meyerdierks A."/>
            <person name="Storesund J.E."/>
            <person name="Kallscheuer N."/>
            <person name="Luecker S."/>
            <person name="Lage O.M."/>
            <person name="Pohl T."/>
            <person name="Merkel B.J."/>
            <person name="Hornburger P."/>
            <person name="Mueller R.-W."/>
            <person name="Bruemmer F."/>
            <person name="Labrenz M."/>
            <person name="Spormann A.M."/>
            <person name="Op den Camp H."/>
            <person name="Overmann J."/>
            <person name="Amann R."/>
            <person name="Jetten M.S.M."/>
            <person name="Mascher T."/>
            <person name="Medema M.H."/>
            <person name="Devos D.P."/>
            <person name="Kaster A.-K."/>
            <person name="Ovreas L."/>
            <person name="Rohde M."/>
            <person name="Galperin M.Y."/>
            <person name="Jogler C."/>
        </authorList>
    </citation>
    <scope>NUCLEOTIDE SEQUENCE [LARGE SCALE GENOMIC DNA]</scope>
    <source>
        <strain evidence="4 5">Mal52</strain>
    </source>
</reference>
<feature type="signal peptide" evidence="2">
    <location>
        <begin position="1"/>
        <end position="20"/>
    </location>
</feature>
<evidence type="ECO:0000256" key="1">
    <source>
        <dbReference type="SAM" id="Phobius"/>
    </source>
</evidence>
<evidence type="ECO:0000259" key="3">
    <source>
        <dbReference type="Pfam" id="PF07589"/>
    </source>
</evidence>
<gene>
    <name evidence="4" type="ORF">Mal52_22740</name>
</gene>
<name>A0A517ZMU4_9PLAN</name>
<feature type="domain" description="Ice-binding protein C-terminal" evidence="3">
    <location>
        <begin position="198"/>
        <end position="223"/>
    </location>
</feature>
<dbReference type="Proteomes" id="UP000319383">
    <property type="component" value="Chromosome"/>
</dbReference>
<keyword evidence="1" id="KW-0812">Transmembrane</keyword>
<keyword evidence="5" id="KW-1185">Reference proteome</keyword>
<dbReference type="EMBL" id="CP036276">
    <property type="protein sequence ID" value="QDU43798.1"/>
    <property type="molecule type" value="Genomic_DNA"/>
</dbReference>
<dbReference type="RefSeq" id="WP_145376091.1">
    <property type="nucleotide sequence ID" value="NZ_CP036276.1"/>
</dbReference>
<evidence type="ECO:0000256" key="2">
    <source>
        <dbReference type="SAM" id="SignalP"/>
    </source>
</evidence>
<keyword evidence="1" id="KW-0472">Membrane</keyword>
<dbReference type="AlphaFoldDB" id="A0A517ZMU4"/>